<proteinExistence type="predicted"/>
<gene>
    <name evidence="1" type="ORF">DWG14_02350</name>
</gene>
<evidence type="ECO:0000313" key="2">
    <source>
        <dbReference type="Proteomes" id="UP000265765"/>
    </source>
</evidence>
<reference evidence="1 2" key="1">
    <citation type="submission" date="2018-09" db="EMBL/GenBank/DDBJ databases">
        <title>Production of Trimethoprim by Streptomyces sp. 3E-1.</title>
        <authorList>
            <person name="Kang H.J."/>
            <person name="Kim S.B."/>
        </authorList>
    </citation>
    <scope>NUCLEOTIDE SEQUENCE [LARGE SCALE GENOMIC DNA]</scope>
    <source>
        <strain evidence="1 2">3E-1</strain>
    </source>
</reference>
<evidence type="ECO:0000313" key="1">
    <source>
        <dbReference type="EMBL" id="AYC38126.1"/>
    </source>
</evidence>
<dbReference type="EMBL" id="CP032427">
    <property type="protein sequence ID" value="AYC38126.1"/>
    <property type="molecule type" value="Genomic_DNA"/>
</dbReference>
<protein>
    <submittedName>
        <fullName evidence="1">Uncharacterized protein</fullName>
    </submittedName>
</protein>
<dbReference type="KEGG" id="sge:DWG14_02350"/>
<accession>A0AAI8KYR3</accession>
<dbReference type="Proteomes" id="UP000265765">
    <property type="component" value="Chromosome"/>
</dbReference>
<organism evidence="1 2">
    <name type="scientific">Streptomyces griseorubiginosus</name>
    <dbReference type="NCBI Taxonomy" id="67304"/>
    <lineage>
        <taxon>Bacteria</taxon>
        <taxon>Bacillati</taxon>
        <taxon>Actinomycetota</taxon>
        <taxon>Actinomycetes</taxon>
        <taxon>Kitasatosporales</taxon>
        <taxon>Streptomycetaceae</taxon>
        <taxon>Streptomyces</taxon>
    </lineage>
</organism>
<sequence length="136" mass="14686">MKPSPRLFIALESLLGFSIAMTSGLMRLKVWPAFAIAVEVWLAYLAVSPMLLLTCFALAANLSAAAPFQCSWIRATSFSNSDWMLVSWVDSPIQPLATPDTSSGLACCTMAFISSMSLPLAKGVVCFSLKHMFISV</sequence>
<name>A0AAI8KYR3_9ACTN</name>
<dbReference type="AlphaFoldDB" id="A0AAI8KYR3"/>